<evidence type="ECO:0000313" key="2">
    <source>
        <dbReference type="EMBL" id="AKM54198.1"/>
    </source>
</evidence>
<feature type="transmembrane region" description="Helical" evidence="1">
    <location>
        <begin position="192"/>
        <end position="214"/>
    </location>
</feature>
<keyword evidence="1" id="KW-1133">Transmembrane helix</keyword>
<name>A0A0H3XHL4_9MOLU</name>
<keyword evidence="1" id="KW-0812">Transmembrane</keyword>
<dbReference type="Proteomes" id="UP000035661">
    <property type="component" value="Chromosome"/>
</dbReference>
<feature type="transmembrane region" description="Helical" evidence="1">
    <location>
        <begin position="36"/>
        <end position="58"/>
    </location>
</feature>
<dbReference type="STRING" id="315358.SERIO_v1c06280"/>
<dbReference type="EMBL" id="CP011856">
    <property type="protein sequence ID" value="AKM54198.1"/>
    <property type="molecule type" value="Genomic_DNA"/>
</dbReference>
<feature type="transmembrane region" description="Helical" evidence="1">
    <location>
        <begin position="166"/>
        <end position="185"/>
    </location>
</feature>
<protein>
    <submittedName>
        <fullName evidence="2">Uncharacterized protein</fullName>
    </submittedName>
</protein>
<feature type="transmembrane region" description="Helical" evidence="1">
    <location>
        <begin position="70"/>
        <end position="95"/>
    </location>
</feature>
<dbReference type="KEGG" id="seri:SERIO_v1c06280"/>
<organism evidence="2 3">
    <name type="scientific">Spiroplasma eriocheiris</name>
    <dbReference type="NCBI Taxonomy" id="315358"/>
    <lineage>
        <taxon>Bacteria</taxon>
        <taxon>Bacillati</taxon>
        <taxon>Mycoplasmatota</taxon>
        <taxon>Mollicutes</taxon>
        <taxon>Entomoplasmatales</taxon>
        <taxon>Spiroplasmataceae</taxon>
        <taxon>Spiroplasma</taxon>
    </lineage>
</organism>
<keyword evidence="3" id="KW-1185">Reference proteome</keyword>
<accession>A0A0H3XHL4</accession>
<sequence length="602" mass="69482">MGLKEKVFAGQTKKFKRKASSLSIIKFAIARVKSSIIIWVLLGLSSTLFIGIGLMLFLSSATAESLIINFQYGVLIFNNIFLILFILLVVTKIFSQEFANGTYLLILSKPYSRFSIFLLKLLSVWLMVFFFLGSNMLIAFLIGYLGEVITNNENYFSLYKNLILKLLIYSLMLSYFTISGTIFTSTFLNSQVVLIINVIFCSLFLIGGMPYSLIMNIGNNISLNFENVTQDYQVKNIKNALLFNKNVEQENVKYPKISKAIYDFYMQKDLPTINLILANNDDSNSRTERLENLYHQVFDLTKFQQLNKLTGSDVTSWKGTFNGQSISSIITKNVANGKDTNINVTVTNKFAFKTIEEFDDNNPYQQELKQLVNYYAKNFDWNTYYNLRLFYFNSLVTFDSNETYFNVYGSGDSEPTINDKGIDPIDIFQTFYQQDNGGSLPYYVINDQTFKQKFKDFFQNPVLFVTQELEKNIIQKVYDYKIIQTQPVKITNNLKQYQSLSEKYSLISKVNIIEHWNQIWTSSLSYLPTGFAPLENSHIDFDNQKNLLMSYQDFPLQLTADNKIALNYQPYLNITLIRDIYLYLAAGLIILSALILQRKNIT</sequence>
<reference evidence="2 3" key="1">
    <citation type="journal article" date="2015" name="Genome Biol. Evol.">
        <title>Found and Lost: The Fates of Horizontally Acquired Genes in Arthropod-Symbiotic Spiroplasma.</title>
        <authorList>
            <person name="Lo W.S."/>
            <person name="Gasparich G.E."/>
            <person name="Kuo C.H."/>
        </authorList>
    </citation>
    <scope>NUCLEOTIDE SEQUENCE [LARGE SCALE GENOMIC DNA]</scope>
    <source>
        <strain evidence="3">TDA-040725-5</strain>
    </source>
</reference>
<reference evidence="3" key="2">
    <citation type="submission" date="2015-06" db="EMBL/GenBank/DDBJ databases">
        <title>Complete genome sequence of Spiroplasma eriocheiris TDA-040725-5 (DSM 21848).</title>
        <authorList>
            <person name="Lo W.-S."/>
            <person name="Kuo C.-H."/>
        </authorList>
    </citation>
    <scope>NUCLEOTIDE SEQUENCE [LARGE SCALE GENOMIC DNA]</scope>
    <source>
        <strain evidence="3">TDA-040725-5</strain>
    </source>
</reference>
<feature type="transmembrane region" description="Helical" evidence="1">
    <location>
        <begin position="580"/>
        <end position="596"/>
    </location>
</feature>
<keyword evidence="1" id="KW-0472">Membrane</keyword>
<proteinExistence type="predicted"/>
<dbReference type="AlphaFoldDB" id="A0A0H3XHL4"/>
<gene>
    <name evidence="2" type="ORF">SERIO_v1c06280</name>
</gene>
<dbReference type="PATRIC" id="fig|743698.3.peg.629"/>
<dbReference type="RefSeq" id="WP_053040826.1">
    <property type="nucleotide sequence ID" value="NZ_CP011856.1"/>
</dbReference>
<evidence type="ECO:0000313" key="3">
    <source>
        <dbReference type="Proteomes" id="UP000035661"/>
    </source>
</evidence>
<feature type="transmembrane region" description="Helical" evidence="1">
    <location>
        <begin position="116"/>
        <end position="146"/>
    </location>
</feature>
<evidence type="ECO:0000256" key="1">
    <source>
        <dbReference type="SAM" id="Phobius"/>
    </source>
</evidence>